<sequence length="74" mass="7996">MAENKDSINKELSGNDRDNRPAPHGSGNEAKNEAGTKRRENFSTLYGETTNTTHSSVGSTGSTTNTTTTRQHQT</sequence>
<dbReference type="Proteomes" id="UP000028123">
    <property type="component" value="Unassembled WGS sequence"/>
</dbReference>
<feature type="compositionally biased region" description="Low complexity" evidence="1">
    <location>
        <begin position="49"/>
        <end position="74"/>
    </location>
</feature>
<feature type="compositionally biased region" description="Basic and acidic residues" evidence="1">
    <location>
        <begin position="1"/>
        <end position="21"/>
    </location>
</feature>
<protein>
    <submittedName>
        <fullName evidence="2">Uncharacterized protein</fullName>
    </submittedName>
</protein>
<gene>
    <name evidence="2" type="ORF">ET33_06270</name>
</gene>
<dbReference type="AlphaFoldDB" id="A0A081P2N8"/>
<name>A0A081P2N8_9BACL</name>
<evidence type="ECO:0000313" key="2">
    <source>
        <dbReference type="EMBL" id="KEQ24961.1"/>
    </source>
</evidence>
<organism evidence="2 3">
    <name type="scientific">Paenibacillus tyrfis</name>
    <dbReference type="NCBI Taxonomy" id="1501230"/>
    <lineage>
        <taxon>Bacteria</taxon>
        <taxon>Bacillati</taxon>
        <taxon>Bacillota</taxon>
        <taxon>Bacilli</taxon>
        <taxon>Bacillales</taxon>
        <taxon>Paenibacillaceae</taxon>
        <taxon>Paenibacillus</taxon>
    </lineage>
</organism>
<accession>A0A081P2N8</accession>
<proteinExistence type="predicted"/>
<feature type="compositionally biased region" description="Basic and acidic residues" evidence="1">
    <location>
        <begin position="30"/>
        <end position="41"/>
    </location>
</feature>
<evidence type="ECO:0000256" key="1">
    <source>
        <dbReference type="SAM" id="MobiDB-lite"/>
    </source>
</evidence>
<evidence type="ECO:0000313" key="3">
    <source>
        <dbReference type="Proteomes" id="UP000028123"/>
    </source>
</evidence>
<dbReference type="EMBL" id="JNVM01000013">
    <property type="protein sequence ID" value="KEQ24961.1"/>
    <property type="molecule type" value="Genomic_DNA"/>
</dbReference>
<reference evidence="2 3" key="1">
    <citation type="submission" date="2014-06" db="EMBL/GenBank/DDBJ databases">
        <title>Draft genome sequence of Paenibacillus sp. MSt1.</title>
        <authorList>
            <person name="Aw Y.K."/>
            <person name="Ong K.S."/>
            <person name="Gan H.M."/>
            <person name="Lee S.M."/>
        </authorList>
    </citation>
    <scope>NUCLEOTIDE SEQUENCE [LARGE SCALE GENOMIC DNA]</scope>
    <source>
        <strain evidence="2 3">MSt1</strain>
    </source>
</reference>
<feature type="region of interest" description="Disordered" evidence="1">
    <location>
        <begin position="1"/>
        <end position="74"/>
    </location>
</feature>
<comment type="caution">
    <text evidence="2">The sequence shown here is derived from an EMBL/GenBank/DDBJ whole genome shotgun (WGS) entry which is preliminary data.</text>
</comment>
<keyword evidence="3" id="KW-1185">Reference proteome</keyword>